<accession>A0A6A6U493</accession>
<dbReference type="PANTHER" id="PTHR35020">
    <property type="entry name" value="N-ACETYLGLUCOSAMINE-INDUCED PROTEIN 1"/>
    <property type="match status" value="1"/>
</dbReference>
<dbReference type="AlphaFoldDB" id="A0A6A6U493"/>
<evidence type="ECO:0008006" key="3">
    <source>
        <dbReference type="Google" id="ProtNLM"/>
    </source>
</evidence>
<sequence>MEAQVTAVANKIEYWNVNIPVEEHTVDCPDFLLDCPPHEVTVLSTPEDEFVFTTWNDVTDALEGKRALFFGRRPTVLRRYCKYMYDKWEQYGSYTAPLMAQLGWESLKPISKHPFLCPSDYKIAVNDFPYGFGPEFCHLTVWSKSPLPNDESGFMKYSTEDLVDEFVKRTFAKHRGRRIWWANPQQRRSVEAIDHFHVLLDNPAPGYVAALTRCSEA</sequence>
<name>A0A6A6U493_9PEZI</name>
<proteinExistence type="predicted"/>
<dbReference type="Proteomes" id="UP000799302">
    <property type="component" value="Unassembled WGS sequence"/>
</dbReference>
<gene>
    <name evidence="1" type="ORF">BT63DRAFT_458762</name>
</gene>
<protein>
    <recommendedName>
        <fullName evidence="3">N-acetylglucosamine-induced protein 1</fullName>
    </recommendedName>
</protein>
<dbReference type="Pfam" id="PF12239">
    <property type="entry name" value="DUF3605"/>
    <property type="match status" value="1"/>
</dbReference>
<dbReference type="EMBL" id="MU004239">
    <property type="protein sequence ID" value="KAF2666401.1"/>
    <property type="molecule type" value="Genomic_DNA"/>
</dbReference>
<organism evidence="1 2">
    <name type="scientific">Microthyrium microscopicum</name>
    <dbReference type="NCBI Taxonomy" id="703497"/>
    <lineage>
        <taxon>Eukaryota</taxon>
        <taxon>Fungi</taxon>
        <taxon>Dikarya</taxon>
        <taxon>Ascomycota</taxon>
        <taxon>Pezizomycotina</taxon>
        <taxon>Dothideomycetes</taxon>
        <taxon>Dothideomycetes incertae sedis</taxon>
        <taxon>Microthyriales</taxon>
        <taxon>Microthyriaceae</taxon>
        <taxon>Microthyrium</taxon>
    </lineage>
</organism>
<keyword evidence="2" id="KW-1185">Reference proteome</keyword>
<dbReference type="GO" id="GO:0005737">
    <property type="term" value="C:cytoplasm"/>
    <property type="evidence" value="ECO:0007669"/>
    <property type="project" value="TreeGrafter"/>
</dbReference>
<dbReference type="OrthoDB" id="10053431at2759"/>
<evidence type="ECO:0000313" key="1">
    <source>
        <dbReference type="EMBL" id="KAF2666401.1"/>
    </source>
</evidence>
<dbReference type="GO" id="GO:0006044">
    <property type="term" value="P:N-acetylglucosamine metabolic process"/>
    <property type="evidence" value="ECO:0007669"/>
    <property type="project" value="TreeGrafter"/>
</dbReference>
<dbReference type="PANTHER" id="PTHR35020:SF2">
    <property type="entry name" value="N-ACETYLGLUCOSAMINE-INDUCED PROTEIN 1"/>
    <property type="match status" value="1"/>
</dbReference>
<reference evidence="1" key="1">
    <citation type="journal article" date="2020" name="Stud. Mycol.">
        <title>101 Dothideomycetes genomes: a test case for predicting lifestyles and emergence of pathogens.</title>
        <authorList>
            <person name="Haridas S."/>
            <person name="Albert R."/>
            <person name="Binder M."/>
            <person name="Bloem J."/>
            <person name="Labutti K."/>
            <person name="Salamov A."/>
            <person name="Andreopoulos B."/>
            <person name="Baker S."/>
            <person name="Barry K."/>
            <person name="Bills G."/>
            <person name="Bluhm B."/>
            <person name="Cannon C."/>
            <person name="Castanera R."/>
            <person name="Culley D."/>
            <person name="Daum C."/>
            <person name="Ezra D."/>
            <person name="Gonzalez J."/>
            <person name="Henrissat B."/>
            <person name="Kuo A."/>
            <person name="Liang C."/>
            <person name="Lipzen A."/>
            <person name="Lutzoni F."/>
            <person name="Magnuson J."/>
            <person name="Mondo S."/>
            <person name="Nolan M."/>
            <person name="Ohm R."/>
            <person name="Pangilinan J."/>
            <person name="Park H.-J."/>
            <person name="Ramirez L."/>
            <person name="Alfaro M."/>
            <person name="Sun H."/>
            <person name="Tritt A."/>
            <person name="Yoshinaga Y."/>
            <person name="Zwiers L.-H."/>
            <person name="Turgeon B."/>
            <person name="Goodwin S."/>
            <person name="Spatafora J."/>
            <person name="Crous P."/>
            <person name="Grigoriev I."/>
        </authorList>
    </citation>
    <scope>NUCLEOTIDE SEQUENCE</scope>
    <source>
        <strain evidence="1">CBS 115976</strain>
    </source>
</reference>
<evidence type="ECO:0000313" key="2">
    <source>
        <dbReference type="Proteomes" id="UP000799302"/>
    </source>
</evidence>
<dbReference type="InterPro" id="IPR022036">
    <property type="entry name" value="DUF3605"/>
</dbReference>